<proteinExistence type="predicted"/>
<keyword evidence="2" id="KW-1185">Reference proteome</keyword>
<dbReference type="EMBL" id="JAFREP010000017">
    <property type="protein sequence ID" value="MBO1320370.1"/>
    <property type="molecule type" value="Genomic_DNA"/>
</dbReference>
<name>A0A8J7Q9H1_9BACT</name>
<accession>A0A8J7Q9H1</accession>
<protein>
    <submittedName>
        <fullName evidence="1">Uncharacterized protein</fullName>
    </submittedName>
</protein>
<evidence type="ECO:0000313" key="2">
    <source>
        <dbReference type="Proteomes" id="UP000664417"/>
    </source>
</evidence>
<reference evidence="1" key="1">
    <citation type="submission" date="2021-03" db="EMBL/GenBank/DDBJ databases">
        <authorList>
            <person name="Wang G."/>
        </authorList>
    </citation>
    <scope>NUCLEOTIDE SEQUENCE</scope>
    <source>
        <strain evidence="1">KCTC 12899</strain>
    </source>
</reference>
<comment type="caution">
    <text evidence="1">The sequence shown here is derived from an EMBL/GenBank/DDBJ whole genome shotgun (WGS) entry which is preliminary data.</text>
</comment>
<organism evidence="1 2">
    <name type="scientific">Acanthopleuribacter pedis</name>
    <dbReference type="NCBI Taxonomy" id="442870"/>
    <lineage>
        <taxon>Bacteria</taxon>
        <taxon>Pseudomonadati</taxon>
        <taxon>Acidobacteriota</taxon>
        <taxon>Holophagae</taxon>
        <taxon>Acanthopleuribacterales</taxon>
        <taxon>Acanthopleuribacteraceae</taxon>
        <taxon>Acanthopleuribacter</taxon>
    </lineage>
</organism>
<evidence type="ECO:0000313" key="1">
    <source>
        <dbReference type="EMBL" id="MBO1320370.1"/>
    </source>
</evidence>
<dbReference type="RefSeq" id="WP_207860324.1">
    <property type="nucleotide sequence ID" value="NZ_JAFREP010000017.1"/>
</dbReference>
<dbReference type="AlphaFoldDB" id="A0A8J7Q9H1"/>
<dbReference type="Proteomes" id="UP000664417">
    <property type="component" value="Unassembled WGS sequence"/>
</dbReference>
<sequence>MLLSALFSLWLWTGPIQVERTEDCVLTLHGSGEPQTYAFDLSIHNIGAHPTLPLVWVTTLDWDSYEVFEGFVTPTHFLPCKAYFINASRGTITQIGGGCTTFATEMWSPNGRYAFIQGGIYATKELLDFADPREATPLADIHELREGCYSVWDLSSLEWHDNDHFSVTAGECGCSFAMIVNVTQPGFALYALDKDRCPKYYLDREAFEEATARLKR</sequence>
<gene>
    <name evidence="1" type="ORF">J3U88_17985</name>
</gene>